<proteinExistence type="predicted"/>
<feature type="domain" description="5'-3' exonuclease" evidence="5">
    <location>
        <begin position="2"/>
        <end position="261"/>
    </location>
</feature>
<dbReference type="GO" id="GO:0033567">
    <property type="term" value="P:DNA replication, Okazaki fragment processing"/>
    <property type="evidence" value="ECO:0007669"/>
    <property type="project" value="InterPro"/>
</dbReference>
<dbReference type="EMBL" id="LN999831">
    <property type="protein sequence ID" value="CUX95690.1"/>
    <property type="molecule type" value="Genomic_DNA"/>
</dbReference>
<dbReference type="SUPFAM" id="SSF47807">
    <property type="entry name" value="5' to 3' exonuclease, C-terminal subdomain"/>
    <property type="match status" value="1"/>
</dbReference>
<dbReference type="CDD" id="cd09859">
    <property type="entry name" value="PIN_53EXO"/>
    <property type="match status" value="1"/>
</dbReference>
<dbReference type="Pfam" id="PF02739">
    <property type="entry name" value="5_3_exonuc_N"/>
    <property type="match status" value="1"/>
</dbReference>
<dbReference type="PANTHER" id="PTHR42646">
    <property type="entry name" value="FLAP ENDONUCLEASE XNI"/>
    <property type="match status" value="1"/>
</dbReference>
<dbReference type="InterPro" id="IPR020046">
    <property type="entry name" value="5-3_exonucl_a-hlix_arch_N"/>
</dbReference>
<evidence type="ECO:0000256" key="3">
    <source>
        <dbReference type="ARBA" id="ARBA00022839"/>
    </source>
</evidence>
<dbReference type="Gene3D" id="1.10.150.20">
    <property type="entry name" value="5' to 3' exonuclease, C-terminal subdomain"/>
    <property type="match status" value="1"/>
</dbReference>
<evidence type="ECO:0000256" key="4">
    <source>
        <dbReference type="ARBA" id="ARBA00023125"/>
    </source>
</evidence>
<dbReference type="Pfam" id="PF01367">
    <property type="entry name" value="5_3_exonuc"/>
    <property type="match status" value="1"/>
</dbReference>
<evidence type="ECO:0000256" key="1">
    <source>
        <dbReference type="ARBA" id="ARBA00022722"/>
    </source>
</evidence>
<dbReference type="STRING" id="1778264.PMARG_ME00076"/>
<evidence type="ECO:0000313" key="7">
    <source>
        <dbReference type="Proteomes" id="UP000095697"/>
    </source>
</evidence>
<keyword evidence="2" id="KW-0378">Hydrolase</keyword>
<organism evidence="6 7">
    <name type="scientific">Candidatus Mikella endobia</name>
    <dbReference type="NCBI Taxonomy" id="1778264"/>
    <lineage>
        <taxon>Bacteria</taxon>
        <taxon>Pseudomonadati</taxon>
        <taxon>Pseudomonadota</taxon>
        <taxon>Gammaproteobacteria</taxon>
        <taxon>Enterobacterales</taxon>
        <taxon>Enterobacteriaceae</taxon>
        <taxon>Candidatus Mikella</taxon>
    </lineage>
</organism>
<name>A0A143WPQ4_9ENTR</name>
<dbReference type="PATRIC" id="fig|1778264.3.peg.69"/>
<sequence length="299" mass="34113">MLILIDGSYYLYRAYKALPLLTNSLGEPTGGIYGVINMLKSILLQYNFKYFAIVFDAQGKTFRNNLFKYYKSHRLPMPHDLCNQIIPMYNIIKAMGLPLLVISGVEADDVIGTLALTAANDGRKVLIITGDKDLTQLVSTNIKIINTISNTILGPKEVQLKFGVPPNLIIDYFTLIGDKSDNIMGVPGIGKKTTLILLHKLGGLKNIYQQLDKIKNIKFRSAKIIETKLKQYREIIFISYQLVKIKTNVALNLSYDKLTLKIPNKNILKLLFQHYEFKYWIKNIEQNKLLQNIKNKILK</sequence>
<dbReference type="AlphaFoldDB" id="A0A143WPQ4"/>
<protein>
    <submittedName>
        <fullName evidence="6">DNA polymerase I</fullName>
        <ecNumber evidence="6">2.7.7.7</ecNumber>
    </submittedName>
</protein>
<dbReference type="InterPro" id="IPR029060">
    <property type="entry name" value="PIN-like_dom_sf"/>
</dbReference>
<accession>A0A143WPQ4</accession>
<dbReference type="InterPro" id="IPR036279">
    <property type="entry name" value="5-3_exonuclease_C_sf"/>
</dbReference>
<reference evidence="7" key="1">
    <citation type="submission" date="2016-01" db="EMBL/GenBank/DDBJ databases">
        <authorList>
            <person name="Husnik F."/>
        </authorList>
    </citation>
    <scope>NUCLEOTIDE SEQUENCE [LARGE SCALE GENOMIC DNA]</scope>
</reference>
<dbReference type="Proteomes" id="UP000095697">
    <property type="component" value="Chromosome I"/>
</dbReference>
<keyword evidence="1" id="KW-0540">Nuclease</keyword>
<dbReference type="OrthoDB" id="9806424at2"/>
<dbReference type="EC" id="2.7.7.7" evidence="6"/>
<dbReference type="FunFam" id="1.10.150.20:FF:000003">
    <property type="entry name" value="DNA polymerase I"/>
    <property type="match status" value="1"/>
</dbReference>
<evidence type="ECO:0000313" key="6">
    <source>
        <dbReference type="EMBL" id="CUX95690.1"/>
    </source>
</evidence>
<keyword evidence="3" id="KW-0269">Exonuclease</keyword>
<keyword evidence="6" id="KW-0548">Nucleotidyltransferase</keyword>
<dbReference type="SMART" id="SM00279">
    <property type="entry name" value="HhH2"/>
    <property type="match status" value="1"/>
</dbReference>
<keyword evidence="7" id="KW-1185">Reference proteome</keyword>
<dbReference type="Gene3D" id="3.40.50.1010">
    <property type="entry name" value="5'-nuclease"/>
    <property type="match status" value="1"/>
</dbReference>
<dbReference type="GO" id="GO:0008409">
    <property type="term" value="F:5'-3' exonuclease activity"/>
    <property type="evidence" value="ECO:0007669"/>
    <property type="project" value="InterPro"/>
</dbReference>
<gene>
    <name evidence="6" type="primary">polA</name>
    <name evidence="6" type="ORF">PMARG_ME00076</name>
</gene>
<keyword evidence="4" id="KW-0238">DNA-binding</keyword>
<dbReference type="KEGG" id="cmik:PMARG_ME00076"/>
<dbReference type="RefSeq" id="WP_067569054.1">
    <property type="nucleotide sequence ID" value="NZ_LN999831.1"/>
</dbReference>
<dbReference type="InterPro" id="IPR008918">
    <property type="entry name" value="HhH2"/>
</dbReference>
<dbReference type="InterPro" id="IPR002421">
    <property type="entry name" value="5-3_exonuclease"/>
</dbReference>
<dbReference type="InterPro" id="IPR020045">
    <property type="entry name" value="DNA_polI_H3TH"/>
</dbReference>
<evidence type="ECO:0000256" key="2">
    <source>
        <dbReference type="ARBA" id="ARBA00022801"/>
    </source>
</evidence>
<evidence type="ECO:0000259" key="5">
    <source>
        <dbReference type="SMART" id="SM00475"/>
    </source>
</evidence>
<dbReference type="GO" id="GO:0003887">
    <property type="term" value="F:DNA-directed DNA polymerase activity"/>
    <property type="evidence" value="ECO:0007669"/>
    <property type="project" value="UniProtKB-EC"/>
</dbReference>
<keyword evidence="6" id="KW-0808">Transferase</keyword>
<dbReference type="SUPFAM" id="SSF88723">
    <property type="entry name" value="PIN domain-like"/>
    <property type="match status" value="1"/>
</dbReference>
<dbReference type="CDD" id="cd09898">
    <property type="entry name" value="H3TH_53EXO"/>
    <property type="match status" value="1"/>
</dbReference>
<dbReference type="GO" id="GO:0017108">
    <property type="term" value="F:5'-flap endonuclease activity"/>
    <property type="evidence" value="ECO:0007669"/>
    <property type="project" value="InterPro"/>
</dbReference>
<dbReference type="FunFam" id="3.40.50.1010:FF:000001">
    <property type="entry name" value="DNA polymerase I"/>
    <property type="match status" value="1"/>
</dbReference>
<dbReference type="GO" id="GO:0003677">
    <property type="term" value="F:DNA binding"/>
    <property type="evidence" value="ECO:0007669"/>
    <property type="project" value="UniProtKB-KW"/>
</dbReference>
<dbReference type="InterPro" id="IPR038969">
    <property type="entry name" value="FEN"/>
</dbReference>
<dbReference type="SMART" id="SM00475">
    <property type="entry name" value="53EXOc"/>
    <property type="match status" value="1"/>
</dbReference>
<dbReference type="PANTHER" id="PTHR42646:SF2">
    <property type="entry name" value="5'-3' EXONUCLEASE FAMILY PROTEIN"/>
    <property type="match status" value="1"/>
</dbReference>